<organism evidence="2 3">
    <name type="scientific">Monoraphidium neglectum</name>
    <dbReference type="NCBI Taxonomy" id="145388"/>
    <lineage>
        <taxon>Eukaryota</taxon>
        <taxon>Viridiplantae</taxon>
        <taxon>Chlorophyta</taxon>
        <taxon>core chlorophytes</taxon>
        <taxon>Chlorophyceae</taxon>
        <taxon>CS clade</taxon>
        <taxon>Sphaeropleales</taxon>
        <taxon>Selenastraceae</taxon>
        <taxon>Monoraphidium</taxon>
    </lineage>
</organism>
<proteinExistence type="predicted"/>
<feature type="non-terminal residue" evidence="2">
    <location>
        <position position="54"/>
    </location>
</feature>
<dbReference type="KEGG" id="mng:MNEG_11855"/>
<sequence>MADYDEYAFLEAAVDGKLPPPPALEPAEKPRDSSRSKDGGREEKERSSKEKRHR</sequence>
<reference evidence="2 3" key="1">
    <citation type="journal article" date="2013" name="BMC Genomics">
        <title>Reconstruction of the lipid metabolism for the microalga Monoraphidium neglectum from its genome sequence reveals characteristics suitable for biofuel production.</title>
        <authorList>
            <person name="Bogen C."/>
            <person name="Al-Dilaimi A."/>
            <person name="Albersmeier A."/>
            <person name="Wichmann J."/>
            <person name="Grundmann M."/>
            <person name="Rupp O."/>
            <person name="Lauersen K.J."/>
            <person name="Blifernez-Klassen O."/>
            <person name="Kalinowski J."/>
            <person name="Goesmann A."/>
            <person name="Mussgnug J.H."/>
            <person name="Kruse O."/>
        </authorList>
    </citation>
    <scope>NUCLEOTIDE SEQUENCE [LARGE SCALE GENOMIC DNA]</scope>
    <source>
        <strain evidence="2 3">SAG 48.87</strain>
    </source>
</reference>
<dbReference type="Proteomes" id="UP000054498">
    <property type="component" value="Unassembled WGS sequence"/>
</dbReference>
<evidence type="ECO:0000313" key="2">
    <source>
        <dbReference type="EMBL" id="KIY96108.1"/>
    </source>
</evidence>
<accession>A0A0D2KJV5</accession>
<dbReference type="EMBL" id="KK103157">
    <property type="protein sequence ID" value="KIY96108.1"/>
    <property type="molecule type" value="Genomic_DNA"/>
</dbReference>
<gene>
    <name evidence="2" type="ORF">MNEG_11855</name>
</gene>
<feature type="compositionally biased region" description="Basic and acidic residues" evidence="1">
    <location>
        <begin position="26"/>
        <end position="48"/>
    </location>
</feature>
<dbReference type="GeneID" id="25729159"/>
<feature type="region of interest" description="Disordered" evidence="1">
    <location>
        <begin position="13"/>
        <end position="54"/>
    </location>
</feature>
<evidence type="ECO:0000256" key="1">
    <source>
        <dbReference type="SAM" id="MobiDB-lite"/>
    </source>
</evidence>
<protein>
    <submittedName>
        <fullName evidence="2">Uncharacterized protein</fullName>
    </submittedName>
</protein>
<name>A0A0D2KJV5_9CHLO</name>
<dbReference type="AlphaFoldDB" id="A0A0D2KJV5"/>
<dbReference type="RefSeq" id="XP_013895128.1">
    <property type="nucleotide sequence ID" value="XM_014039674.1"/>
</dbReference>
<evidence type="ECO:0000313" key="3">
    <source>
        <dbReference type="Proteomes" id="UP000054498"/>
    </source>
</evidence>
<keyword evidence="3" id="KW-1185">Reference proteome</keyword>